<dbReference type="InterPro" id="IPR036864">
    <property type="entry name" value="Zn2-C6_fun-type_DNA-bd_sf"/>
</dbReference>
<feature type="compositionally biased region" description="Polar residues" evidence="7">
    <location>
        <begin position="80"/>
        <end position="89"/>
    </location>
</feature>
<dbReference type="SMART" id="SM00066">
    <property type="entry name" value="GAL4"/>
    <property type="match status" value="1"/>
</dbReference>
<dbReference type="PROSITE" id="PS00463">
    <property type="entry name" value="ZN2_CY6_FUNGAL_1"/>
    <property type="match status" value="1"/>
</dbReference>
<feature type="compositionally biased region" description="Low complexity" evidence="7">
    <location>
        <begin position="103"/>
        <end position="114"/>
    </location>
</feature>
<keyword evidence="3" id="KW-0805">Transcription regulation</keyword>
<dbReference type="RefSeq" id="XP_018034134.1">
    <property type="nucleotide sequence ID" value="XM_018180299.1"/>
</dbReference>
<evidence type="ECO:0000259" key="8">
    <source>
        <dbReference type="PROSITE" id="PS50048"/>
    </source>
</evidence>
<evidence type="ECO:0000313" key="9">
    <source>
        <dbReference type="EMBL" id="OAG03769.1"/>
    </source>
</evidence>
<dbReference type="InterPro" id="IPR001138">
    <property type="entry name" value="Zn2Cys6_DnaBD"/>
</dbReference>
<dbReference type="STRING" id="1460663.A0A177CAB7"/>
<dbReference type="AlphaFoldDB" id="A0A177CAB7"/>
<evidence type="ECO:0000256" key="1">
    <source>
        <dbReference type="ARBA" id="ARBA00004123"/>
    </source>
</evidence>
<dbReference type="InterPro" id="IPR013700">
    <property type="entry name" value="AflR"/>
</dbReference>
<dbReference type="PANTHER" id="PTHR47338">
    <property type="entry name" value="ZN(II)2CYS6 TRANSCRIPTION FACTOR (EUROFUNG)-RELATED"/>
    <property type="match status" value="1"/>
</dbReference>
<keyword evidence="4" id="KW-0238">DNA-binding</keyword>
<dbReference type="Proteomes" id="UP000077069">
    <property type="component" value="Unassembled WGS sequence"/>
</dbReference>
<dbReference type="GO" id="GO:0008270">
    <property type="term" value="F:zinc ion binding"/>
    <property type="evidence" value="ECO:0007669"/>
    <property type="project" value="InterPro"/>
</dbReference>
<dbReference type="Gene3D" id="4.10.240.10">
    <property type="entry name" value="Zn(2)-C6 fungal-type DNA-binding domain"/>
    <property type="match status" value="1"/>
</dbReference>
<dbReference type="PROSITE" id="PS50048">
    <property type="entry name" value="ZN2_CY6_FUNGAL_2"/>
    <property type="match status" value="1"/>
</dbReference>
<dbReference type="GO" id="GO:0005634">
    <property type="term" value="C:nucleus"/>
    <property type="evidence" value="ECO:0007669"/>
    <property type="project" value="UniProtKB-SubCell"/>
</dbReference>
<evidence type="ECO:0000256" key="5">
    <source>
        <dbReference type="ARBA" id="ARBA00023163"/>
    </source>
</evidence>
<reference evidence="9 10" key="1">
    <citation type="submission" date="2016-05" db="EMBL/GenBank/DDBJ databases">
        <title>Comparative analysis of secretome profiles of manganese(II)-oxidizing ascomycete fungi.</title>
        <authorList>
            <consortium name="DOE Joint Genome Institute"/>
            <person name="Zeiner C.A."/>
            <person name="Purvine S.O."/>
            <person name="Zink E.M."/>
            <person name="Wu S."/>
            <person name="Pasa-Tolic L."/>
            <person name="Chaput D.L."/>
            <person name="Haridas S."/>
            <person name="Grigoriev I.V."/>
            <person name="Santelli C.M."/>
            <person name="Hansel C.M."/>
        </authorList>
    </citation>
    <scope>NUCLEOTIDE SEQUENCE [LARGE SCALE GENOMIC DNA]</scope>
    <source>
        <strain evidence="9 10">AP3s5-JAC2a</strain>
    </source>
</reference>
<dbReference type="GeneID" id="28763785"/>
<dbReference type="CDD" id="cd00067">
    <property type="entry name" value="GAL4"/>
    <property type="match status" value="1"/>
</dbReference>
<keyword evidence="6" id="KW-0539">Nucleus</keyword>
<dbReference type="GO" id="GO:0003677">
    <property type="term" value="F:DNA binding"/>
    <property type="evidence" value="ECO:0007669"/>
    <property type="project" value="UniProtKB-KW"/>
</dbReference>
<evidence type="ECO:0000256" key="2">
    <source>
        <dbReference type="ARBA" id="ARBA00022723"/>
    </source>
</evidence>
<keyword evidence="2" id="KW-0479">Metal-binding</keyword>
<feature type="domain" description="Zn(2)-C6 fungal-type" evidence="8">
    <location>
        <begin position="31"/>
        <end position="61"/>
    </location>
</feature>
<organism evidence="9 10">
    <name type="scientific">Paraphaeosphaeria sporulosa</name>
    <dbReference type="NCBI Taxonomy" id="1460663"/>
    <lineage>
        <taxon>Eukaryota</taxon>
        <taxon>Fungi</taxon>
        <taxon>Dikarya</taxon>
        <taxon>Ascomycota</taxon>
        <taxon>Pezizomycotina</taxon>
        <taxon>Dothideomycetes</taxon>
        <taxon>Pleosporomycetidae</taxon>
        <taxon>Pleosporales</taxon>
        <taxon>Massarineae</taxon>
        <taxon>Didymosphaeriaceae</taxon>
        <taxon>Paraphaeosphaeria</taxon>
    </lineage>
</organism>
<proteinExistence type="predicted"/>
<dbReference type="SUPFAM" id="SSF57701">
    <property type="entry name" value="Zn2/Cys6 DNA-binding domain"/>
    <property type="match status" value="1"/>
</dbReference>
<protein>
    <recommendedName>
        <fullName evidence="8">Zn(2)-C6 fungal-type domain-containing protein</fullName>
    </recommendedName>
</protein>
<evidence type="ECO:0000256" key="4">
    <source>
        <dbReference type="ARBA" id="ARBA00023125"/>
    </source>
</evidence>
<dbReference type="InterPro" id="IPR050815">
    <property type="entry name" value="TF_fung"/>
</dbReference>
<dbReference type="OrthoDB" id="10261408at2759"/>
<dbReference type="EMBL" id="KV441554">
    <property type="protein sequence ID" value="OAG03769.1"/>
    <property type="molecule type" value="Genomic_DNA"/>
</dbReference>
<comment type="subcellular location">
    <subcellularLocation>
        <location evidence="1">Nucleus</location>
    </subcellularLocation>
</comment>
<evidence type="ECO:0000256" key="7">
    <source>
        <dbReference type="SAM" id="MobiDB-lite"/>
    </source>
</evidence>
<feature type="region of interest" description="Disordered" evidence="7">
    <location>
        <begin position="63"/>
        <end position="114"/>
    </location>
</feature>
<keyword evidence="5" id="KW-0804">Transcription</keyword>
<accession>A0A177CAB7</accession>
<dbReference type="GO" id="GO:0045122">
    <property type="term" value="P:aflatoxin biosynthetic process"/>
    <property type="evidence" value="ECO:0007669"/>
    <property type="project" value="InterPro"/>
</dbReference>
<dbReference type="GO" id="GO:0000981">
    <property type="term" value="F:DNA-binding transcription factor activity, RNA polymerase II-specific"/>
    <property type="evidence" value="ECO:0007669"/>
    <property type="project" value="InterPro"/>
</dbReference>
<evidence type="ECO:0000313" key="10">
    <source>
        <dbReference type="Proteomes" id="UP000077069"/>
    </source>
</evidence>
<dbReference type="PANTHER" id="PTHR47338:SF5">
    <property type="entry name" value="ZN(II)2CYS6 TRANSCRIPTION FACTOR (EUROFUNG)"/>
    <property type="match status" value="1"/>
</dbReference>
<evidence type="ECO:0000256" key="6">
    <source>
        <dbReference type="ARBA" id="ARBA00023242"/>
    </source>
</evidence>
<evidence type="ECO:0000256" key="3">
    <source>
        <dbReference type="ARBA" id="ARBA00023015"/>
    </source>
</evidence>
<gene>
    <name evidence="9" type="ORF">CC84DRAFT_1177718</name>
</gene>
<dbReference type="InParanoid" id="A0A177CAB7"/>
<name>A0A177CAB7_9PLEO</name>
<sequence>MFITLKCNKDSISVEQSSASTAQGTRPRHAACYECRVKKLKCSGDKGGCAGCLSNKLECTYNPPRRVDNSATRRSRRRSQAQSLGTYSMHTRPPSARSRDPSTPRLSTSSSTTSIELDLDRLSWPKHTFPAPETTENFLDAFWKQISASSEDRLREGASPLFPTTDAGHDLLDPAEFSPSEEILHSNSNDALTALSSDLFGDPSLSLAFSNPGHPHTDASSMLMQPASELDTISGAKTQGTALSNASGGSCRCMTDALTILDELEARKMETSPYVTHTVSGILSANKSALWQCDRVIECPTCPYRPGCVLLLILICRNLVFQFQQLISAELSSQGRQSPPISPSDSRTDALGQYSIDTSEEQLQVLYALAMVRGKSLSRFLGRLKSLVCFQSGATSHREKIESIENWHRSLMGRLKQMSYGYM</sequence>
<keyword evidence="10" id="KW-1185">Reference proteome</keyword>
<dbReference type="Pfam" id="PF08493">
    <property type="entry name" value="AflR"/>
    <property type="match status" value="1"/>
</dbReference>
<dbReference type="Pfam" id="PF00172">
    <property type="entry name" value="Zn_clus"/>
    <property type="match status" value="1"/>
</dbReference>